<dbReference type="Proteomes" id="UP000005741">
    <property type="component" value="Chromosome"/>
</dbReference>
<evidence type="ECO:0000313" key="2">
    <source>
        <dbReference type="Proteomes" id="UP000005741"/>
    </source>
</evidence>
<protein>
    <submittedName>
        <fullName evidence="1">Uncharacterized protein</fullName>
    </submittedName>
</protein>
<dbReference type="PANTHER" id="PTHR37029">
    <property type="entry name" value="SSR1768 PROTEIN"/>
    <property type="match status" value="1"/>
</dbReference>
<dbReference type="InterPro" id="IPR019270">
    <property type="entry name" value="DUF2283"/>
</dbReference>
<sequence>MGANLIHTDADKIDYDYENDSLFIYVKGAAYKHSLNLNNIIIDFAEGEFIKGVEIQNASKKFNVSKYALQKLHQVDVKLFISNEKIELKIELSIEIRNKCVPKAINAADINEFNIPSGTMAMSCGI</sequence>
<gene>
    <name evidence="1" type="ORF">Metlim_2283</name>
</gene>
<name>H1Z1J3_9EURY</name>
<evidence type="ECO:0000313" key="1">
    <source>
        <dbReference type="EMBL" id="EHQ36340.1"/>
    </source>
</evidence>
<dbReference type="RefSeq" id="WP_004078596.1">
    <property type="nucleotide sequence ID" value="NZ_CM001436.1"/>
</dbReference>
<dbReference type="AlphaFoldDB" id="H1Z1J3"/>
<dbReference type="EMBL" id="CM001436">
    <property type="protein sequence ID" value="EHQ36340.1"/>
    <property type="molecule type" value="Genomic_DNA"/>
</dbReference>
<dbReference type="InParanoid" id="H1Z1J3"/>
<organism evidence="1 2">
    <name type="scientific">Methanoplanus limicola DSM 2279</name>
    <dbReference type="NCBI Taxonomy" id="937775"/>
    <lineage>
        <taxon>Archaea</taxon>
        <taxon>Methanobacteriati</taxon>
        <taxon>Methanobacteriota</taxon>
        <taxon>Stenosarchaea group</taxon>
        <taxon>Methanomicrobia</taxon>
        <taxon>Methanomicrobiales</taxon>
        <taxon>Methanomicrobiaceae</taxon>
        <taxon>Methanoplanus</taxon>
    </lineage>
</organism>
<dbReference type="Pfam" id="PF10049">
    <property type="entry name" value="DUF2283"/>
    <property type="match status" value="1"/>
</dbReference>
<accession>H1Z1J3</accession>
<dbReference type="OrthoDB" id="92278at2157"/>
<dbReference type="HOGENOM" id="CLU_161126_0_0_2"/>
<keyword evidence="2" id="KW-1185">Reference proteome</keyword>
<reference evidence="1 2" key="1">
    <citation type="submission" date="2011-10" db="EMBL/GenBank/DDBJ databases">
        <title>The Improved High-Quality Draft genome of Methanoplanus limicola DSM 2279.</title>
        <authorList>
            <consortium name="US DOE Joint Genome Institute (JGI-PGF)"/>
            <person name="Lucas S."/>
            <person name="Copeland A."/>
            <person name="Lapidus A."/>
            <person name="Glavina del Rio T."/>
            <person name="Dalin E."/>
            <person name="Tice H."/>
            <person name="Bruce D."/>
            <person name="Goodwin L."/>
            <person name="Pitluck S."/>
            <person name="Peters L."/>
            <person name="Mikhailova N."/>
            <person name="Lu M."/>
            <person name="Kyrpides N."/>
            <person name="Mavromatis K."/>
            <person name="Ivanova N."/>
            <person name="Markowitz V."/>
            <person name="Cheng J.-F."/>
            <person name="Hugenholtz P."/>
            <person name="Woyke T."/>
            <person name="Wu D."/>
            <person name="Wirth R."/>
            <person name="Brambilla E.-M."/>
            <person name="Klenk H.-P."/>
            <person name="Eisen J.A."/>
        </authorList>
    </citation>
    <scope>NUCLEOTIDE SEQUENCE [LARGE SCALE GENOMIC DNA]</scope>
    <source>
        <strain evidence="1 2">DSM 2279</strain>
    </source>
</reference>
<dbReference type="PANTHER" id="PTHR37029:SF1">
    <property type="entry name" value="SSR1768 PROTEIN"/>
    <property type="match status" value="1"/>
</dbReference>
<proteinExistence type="predicted"/>